<comment type="caution">
    <text evidence="2">The sequence shown here is derived from an EMBL/GenBank/DDBJ whole genome shotgun (WGS) entry which is preliminary data.</text>
</comment>
<feature type="compositionally biased region" description="Low complexity" evidence="1">
    <location>
        <begin position="599"/>
        <end position="613"/>
    </location>
</feature>
<gene>
    <name evidence="2" type="ORF">LITE_LOCUS18578</name>
</gene>
<accession>A0AAV0KG31</accession>
<protein>
    <recommendedName>
        <fullName evidence="4">RING-type domain-containing protein</fullName>
    </recommendedName>
</protein>
<evidence type="ECO:0000256" key="1">
    <source>
        <dbReference type="SAM" id="MobiDB-lite"/>
    </source>
</evidence>
<feature type="compositionally biased region" description="Low complexity" evidence="1">
    <location>
        <begin position="559"/>
        <end position="572"/>
    </location>
</feature>
<organism evidence="2 3">
    <name type="scientific">Linum tenue</name>
    <dbReference type="NCBI Taxonomy" id="586396"/>
    <lineage>
        <taxon>Eukaryota</taxon>
        <taxon>Viridiplantae</taxon>
        <taxon>Streptophyta</taxon>
        <taxon>Embryophyta</taxon>
        <taxon>Tracheophyta</taxon>
        <taxon>Spermatophyta</taxon>
        <taxon>Magnoliopsida</taxon>
        <taxon>eudicotyledons</taxon>
        <taxon>Gunneridae</taxon>
        <taxon>Pentapetalae</taxon>
        <taxon>rosids</taxon>
        <taxon>fabids</taxon>
        <taxon>Malpighiales</taxon>
        <taxon>Linaceae</taxon>
        <taxon>Linum</taxon>
    </lineage>
</organism>
<reference evidence="2" key="1">
    <citation type="submission" date="2022-08" db="EMBL/GenBank/DDBJ databases">
        <authorList>
            <person name="Gutierrez-Valencia J."/>
        </authorList>
    </citation>
    <scope>NUCLEOTIDE SEQUENCE</scope>
</reference>
<feature type="non-terminal residue" evidence="2">
    <location>
        <position position="1"/>
    </location>
</feature>
<feature type="region of interest" description="Disordered" evidence="1">
    <location>
        <begin position="719"/>
        <end position="742"/>
    </location>
</feature>
<feature type="compositionally biased region" description="Polar residues" evidence="1">
    <location>
        <begin position="539"/>
        <end position="557"/>
    </location>
</feature>
<feature type="region of interest" description="Disordered" evidence="1">
    <location>
        <begin position="464"/>
        <end position="488"/>
    </location>
</feature>
<proteinExistence type="predicted"/>
<dbReference type="AlphaFoldDB" id="A0AAV0KG31"/>
<dbReference type="SUPFAM" id="SSF57850">
    <property type="entry name" value="RING/U-box"/>
    <property type="match status" value="1"/>
</dbReference>
<feature type="region of interest" description="Disordered" evidence="1">
    <location>
        <begin position="528"/>
        <end position="617"/>
    </location>
</feature>
<evidence type="ECO:0008006" key="4">
    <source>
        <dbReference type="Google" id="ProtNLM"/>
    </source>
</evidence>
<dbReference type="Proteomes" id="UP001154282">
    <property type="component" value="Unassembled WGS sequence"/>
</dbReference>
<dbReference type="EMBL" id="CAMGYJ010000005">
    <property type="protein sequence ID" value="CAI0420976.1"/>
    <property type="molecule type" value="Genomic_DNA"/>
</dbReference>
<name>A0AAV0KG31_9ROSI</name>
<evidence type="ECO:0000313" key="3">
    <source>
        <dbReference type="Proteomes" id="UP001154282"/>
    </source>
</evidence>
<evidence type="ECO:0000313" key="2">
    <source>
        <dbReference type="EMBL" id="CAI0420976.1"/>
    </source>
</evidence>
<sequence length="828" mass="89751">TKSPRLQSAKPPLTTTHTHQRPKTALCSFLLLLGTDHSLLLSGADSEMVFLLLLVCLLFTNENMISRLTSHAMASRRMNQGQEVWFPTSAPDLNEEIESIDLNHSASLTGRARNTLSLFPDVPDAYALSMPQNHVEGAPKSEFSMPPCSQTDVKPMTLPQNYLREGSLPATSTAGIPFFEENVNRHNRYLYLENAMIPEDKMMAIPQIIDPEKSRIGWSTMAGTHFMDRGSLVHDVSGGSTIDTKTIPGIRANESVQAEMHSENVPTLGLGAGSYMENRPRDAISSVGSTGAIVTDRRAFSSYDMSFSNFGNDLDIFTRSQPNVGGVAFQSGLSTHHNEVPRRAQNIDNQRLLQNFSAFPQPAENAMLQIENFRGFPNNLQNMGFSSRIPQNSDADTLAPFVFEPHAYQIPSNWDLELQGNRAAPASEDSYATDGFWGSLAELPGLHNSNQVSFPGDYEQSGLARFPSSNSNPLMHRGMQSDSYQTKNPYLGSHNDFSPGSYFNSPSMGVTRSINNSQELTGDFGLPQAIAPVQPSRGPPTTTYRAGISSTPPNLVSNVPPAAASGSVSVGPSRKRSMLESRSDTAQAARRKRSISNLVQSSPSSATASVTSPGWNAPFGTSYNLGTPLYPPQTSTAAALHRTQVPTAGFHPPQVSTVAAHPPQASRKALPQSRVPAVPSHQAPTVAHRQLQAPTVAHCPPQAPRVDVLQSQASAVPLHPPARAPTVANRPPRGPTVSRTLPSTRSMEHIRWQGPEGDPAPSEFKCLLCKRDLPFSPEGAMTVPRNPPPVSVLPCHHQFHTYCLELITPREQASNPPCLPCAMGDTIK</sequence>
<dbReference type="PANTHER" id="PTHR31150">
    <property type="entry name" value="EXPRESSED PROTEIN"/>
    <property type="match status" value="1"/>
</dbReference>
<feature type="region of interest" description="Disordered" evidence="1">
    <location>
        <begin position="647"/>
        <end position="675"/>
    </location>
</feature>
<keyword evidence="3" id="KW-1185">Reference proteome</keyword>
<dbReference type="PANTHER" id="PTHR31150:SF19">
    <property type="entry name" value="RING-TYPE DOMAIN-CONTAINING PROTEIN"/>
    <property type="match status" value="1"/>
</dbReference>